<dbReference type="EMBL" id="QJKJ01005797">
    <property type="protein sequence ID" value="RDX88973.1"/>
    <property type="molecule type" value="Genomic_DNA"/>
</dbReference>
<evidence type="ECO:0000313" key="4">
    <source>
        <dbReference type="EMBL" id="RDX88973.1"/>
    </source>
</evidence>
<feature type="non-terminal residue" evidence="4">
    <location>
        <position position="1"/>
    </location>
</feature>
<dbReference type="Gene3D" id="3.10.20.370">
    <property type="match status" value="1"/>
</dbReference>
<dbReference type="PANTHER" id="PTHR37984">
    <property type="entry name" value="PROTEIN CBG26694"/>
    <property type="match status" value="1"/>
</dbReference>
<dbReference type="Pfam" id="PF00078">
    <property type="entry name" value="RVT_1"/>
    <property type="match status" value="1"/>
</dbReference>
<dbReference type="AlphaFoldDB" id="A0A371GFA4"/>
<name>A0A371GFA4_MUCPR</name>
<feature type="domain" description="Reverse transcriptase/retrotransposon-derived protein RNase H-like" evidence="3">
    <location>
        <begin position="142"/>
        <end position="240"/>
    </location>
</feature>
<dbReference type="PANTHER" id="PTHR37984:SF5">
    <property type="entry name" value="PROTEIN NYNRIN-LIKE"/>
    <property type="match status" value="1"/>
</dbReference>
<evidence type="ECO:0000313" key="5">
    <source>
        <dbReference type="Proteomes" id="UP000257109"/>
    </source>
</evidence>
<dbReference type="InterPro" id="IPR000477">
    <property type="entry name" value="RT_dom"/>
</dbReference>
<sequence>MQIHIVLEDQHKTTFTCPFGTFAYTHMLFGLCNALSVFQCCMTSIFLDLLQDCMKVFMDHFIVYADSFDACLENLSKVLTRCINTNMVIKFEKCHFMVTKRIMLGHLVSNRGIKVDKSKINIITSIPNPASVREDVEFKFDQPYTEAFQELKNRLTFAPILQAPNWDYPFELMCDPSNSALGDILGQRVEAGKQVHVIVYASRTMDLAHLNYTTTKKELLAIVFALDKFRSYILGSKIIVFFDHVALKFLLKKSDAKP</sequence>
<evidence type="ECO:0000259" key="3">
    <source>
        <dbReference type="Pfam" id="PF17919"/>
    </source>
</evidence>
<dbReference type="CDD" id="cd01647">
    <property type="entry name" value="RT_LTR"/>
    <property type="match status" value="1"/>
</dbReference>
<feature type="domain" description="Reverse transcriptase" evidence="2">
    <location>
        <begin position="2"/>
        <end position="106"/>
    </location>
</feature>
<dbReference type="Proteomes" id="UP000257109">
    <property type="component" value="Unassembled WGS sequence"/>
</dbReference>
<dbReference type="Gene3D" id="3.10.10.10">
    <property type="entry name" value="HIV Type 1 Reverse Transcriptase, subunit A, domain 1"/>
    <property type="match status" value="1"/>
</dbReference>
<dbReference type="GO" id="GO:0003824">
    <property type="term" value="F:catalytic activity"/>
    <property type="evidence" value="ECO:0007669"/>
    <property type="project" value="UniProtKB-KW"/>
</dbReference>
<dbReference type="InterPro" id="IPR043502">
    <property type="entry name" value="DNA/RNA_pol_sf"/>
</dbReference>
<gene>
    <name evidence="4" type="primary">pol</name>
    <name evidence="4" type="ORF">CR513_29354</name>
</gene>
<dbReference type="SUPFAM" id="SSF56672">
    <property type="entry name" value="DNA/RNA polymerases"/>
    <property type="match status" value="1"/>
</dbReference>
<dbReference type="Gene3D" id="3.30.70.270">
    <property type="match status" value="1"/>
</dbReference>
<comment type="caution">
    <text evidence="4">The sequence shown here is derived from an EMBL/GenBank/DDBJ whole genome shotgun (WGS) entry which is preliminary data.</text>
</comment>
<organism evidence="4 5">
    <name type="scientific">Mucuna pruriens</name>
    <name type="common">Velvet bean</name>
    <name type="synonym">Dolichos pruriens</name>
    <dbReference type="NCBI Taxonomy" id="157652"/>
    <lineage>
        <taxon>Eukaryota</taxon>
        <taxon>Viridiplantae</taxon>
        <taxon>Streptophyta</taxon>
        <taxon>Embryophyta</taxon>
        <taxon>Tracheophyta</taxon>
        <taxon>Spermatophyta</taxon>
        <taxon>Magnoliopsida</taxon>
        <taxon>eudicotyledons</taxon>
        <taxon>Gunneridae</taxon>
        <taxon>Pentapetalae</taxon>
        <taxon>rosids</taxon>
        <taxon>fabids</taxon>
        <taxon>Fabales</taxon>
        <taxon>Fabaceae</taxon>
        <taxon>Papilionoideae</taxon>
        <taxon>50 kb inversion clade</taxon>
        <taxon>NPAAA clade</taxon>
        <taxon>indigoferoid/millettioid clade</taxon>
        <taxon>Phaseoleae</taxon>
        <taxon>Mucuna</taxon>
    </lineage>
</organism>
<proteinExistence type="predicted"/>
<evidence type="ECO:0000256" key="1">
    <source>
        <dbReference type="ARBA" id="ARBA00023268"/>
    </source>
</evidence>
<dbReference type="OrthoDB" id="10055717at2759"/>
<evidence type="ECO:0000259" key="2">
    <source>
        <dbReference type="Pfam" id="PF00078"/>
    </source>
</evidence>
<dbReference type="InterPro" id="IPR041577">
    <property type="entry name" value="RT_RNaseH_2"/>
</dbReference>
<dbReference type="InterPro" id="IPR050951">
    <property type="entry name" value="Retrovirus_Pol_polyprotein"/>
</dbReference>
<dbReference type="InterPro" id="IPR043128">
    <property type="entry name" value="Rev_trsase/Diguanyl_cyclase"/>
</dbReference>
<accession>A0A371GFA4</accession>
<protein>
    <submittedName>
        <fullName evidence="4">Retrovirus-related Pol polyprotein</fullName>
    </submittedName>
</protein>
<reference evidence="4" key="1">
    <citation type="submission" date="2018-05" db="EMBL/GenBank/DDBJ databases">
        <title>Draft genome of Mucuna pruriens seed.</title>
        <authorList>
            <person name="Nnadi N.E."/>
            <person name="Vos R."/>
            <person name="Hasami M.H."/>
            <person name="Devisetty U.K."/>
            <person name="Aguiy J.C."/>
        </authorList>
    </citation>
    <scope>NUCLEOTIDE SEQUENCE [LARGE SCALE GENOMIC DNA]</scope>
    <source>
        <strain evidence="4">JCA_2017</strain>
    </source>
</reference>
<dbReference type="CDD" id="cd09274">
    <property type="entry name" value="RNase_HI_RT_Ty3"/>
    <property type="match status" value="1"/>
</dbReference>
<keyword evidence="5" id="KW-1185">Reference proteome</keyword>
<keyword evidence="1" id="KW-0511">Multifunctional enzyme</keyword>
<dbReference type="Pfam" id="PF17919">
    <property type="entry name" value="RT_RNaseH_2"/>
    <property type="match status" value="1"/>
</dbReference>